<reference evidence="2 4" key="1">
    <citation type="submission" date="2015-11" db="EMBL/GenBank/DDBJ databases">
        <title>Genomic analysis of 38 Legionella species identifies large and diverse effector repertoires.</title>
        <authorList>
            <person name="Burstein D."/>
            <person name="Amaro F."/>
            <person name="Zusman T."/>
            <person name="Lifshitz Z."/>
            <person name="Cohen O."/>
            <person name="Gilbert J.A."/>
            <person name="Pupko T."/>
            <person name="Shuman H.A."/>
            <person name="Segal G."/>
        </authorList>
    </citation>
    <scope>NUCLEOTIDE SEQUENCE [LARGE SCALE GENOMIC DNA]</scope>
    <source>
        <strain evidence="2 4">JA-26-G1-E2</strain>
    </source>
</reference>
<reference evidence="3 5" key="2">
    <citation type="submission" date="2016-05" db="EMBL/GenBank/DDBJ databases">
        <authorList>
            <person name="Prochazka B."/>
            <person name="Indra A."/>
            <person name="Hasenberger P."/>
            <person name="Blaschitz M."/>
            <person name="Wagner L."/>
            <person name="Wewalka G."/>
            <person name="Sorschag S."/>
            <person name="Schmid D."/>
            <person name="Ruppitsch W."/>
        </authorList>
    </citation>
    <scope>NUCLEOTIDE SEQUENCE [LARGE SCALE GENOMIC DNA]</scope>
    <source>
        <strain evidence="3 5">974010_12</strain>
    </source>
</reference>
<dbReference type="PATRIC" id="fig|455.5.peg.1044"/>
<sequence length="126" mass="14199">MKKLTVMSIAWVLSLLTGFSYAEHCPDPETSSLKWGVIPKPWVENPFSPHHVQADVSTRFTRANIMVAGVGRGVVCTYKNSVGFYSIWWPVNVKIPARSDYNWIETLGGFVCTQSVNDCWFKTAIQ</sequence>
<dbReference type="EMBL" id="LNYG01000013">
    <property type="protein sequence ID" value="KTD06788.1"/>
    <property type="molecule type" value="Genomic_DNA"/>
</dbReference>
<feature type="chain" id="PRO_5006913993" description="DUF3757 domain-containing protein" evidence="1">
    <location>
        <begin position="23"/>
        <end position="126"/>
    </location>
</feature>
<comment type="caution">
    <text evidence="2">The sequence shown here is derived from an EMBL/GenBank/DDBJ whole genome shotgun (WGS) entry which is preliminary data.</text>
</comment>
<evidence type="ECO:0000256" key="1">
    <source>
        <dbReference type="SAM" id="SignalP"/>
    </source>
</evidence>
<dbReference type="OrthoDB" id="5637761at2"/>
<dbReference type="Proteomes" id="UP000093336">
    <property type="component" value="Unassembled WGS sequence"/>
</dbReference>
<accession>A0A0W0UFX2</accession>
<dbReference type="Proteomes" id="UP000054715">
    <property type="component" value="Unassembled WGS sequence"/>
</dbReference>
<dbReference type="EMBL" id="LYOZ01000051">
    <property type="protein sequence ID" value="OCH97241.1"/>
    <property type="molecule type" value="Genomic_DNA"/>
</dbReference>
<dbReference type="InterPro" id="IPR022231">
    <property type="entry name" value="DUF3757"/>
</dbReference>
<keyword evidence="5" id="KW-1185">Reference proteome</keyword>
<dbReference type="AlphaFoldDB" id="A0A0W0UFX2"/>
<organism evidence="2 4">
    <name type="scientific">Legionella jamestowniensis</name>
    <dbReference type="NCBI Taxonomy" id="455"/>
    <lineage>
        <taxon>Bacteria</taxon>
        <taxon>Pseudomonadati</taxon>
        <taxon>Pseudomonadota</taxon>
        <taxon>Gammaproteobacteria</taxon>
        <taxon>Legionellales</taxon>
        <taxon>Legionellaceae</taxon>
        <taxon>Legionella</taxon>
    </lineage>
</organism>
<evidence type="ECO:0000313" key="3">
    <source>
        <dbReference type="EMBL" id="OCH97241.1"/>
    </source>
</evidence>
<evidence type="ECO:0008006" key="6">
    <source>
        <dbReference type="Google" id="ProtNLM"/>
    </source>
</evidence>
<feature type="signal peptide" evidence="1">
    <location>
        <begin position="1"/>
        <end position="22"/>
    </location>
</feature>
<evidence type="ECO:0000313" key="2">
    <source>
        <dbReference type="EMBL" id="KTD06788.1"/>
    </source>
</evidence>
<dbReference type="RefSeq" id="WP_058449016.1">
    <property type="nucleotide sequence ID" value="NZ_CAAAJF010000009.1"/>
</dbReference>
<gene>
    <name evidence="3" type="ORF">A8135_03870</name>
    <name evidence="2" type="ORF">Ljam_0983</name>
</gene>
<dbReference type="Pfam" id="PF12582">
    <property type="entry name" value="DUF3757"/>
    <property type="match status" value="1"/>
</dbReference>
<proteinExistence type="predicted"/>
<name>A0A0W0UFX2_9GAMM</name>
<keyword evidence="1" id="KW-0732">Signal</keyword>
<protein>
    <recommendedName>
        <fullName evidence="6">DUF3757 domain-containing protein</fullName>
    </recommendedName>
</protein>
<evidence type="ECO:0000313" key="4">
    <source>
        <dbReference type="Proteomes" id="UP000054715"/>
    </source>
</evidence>
<evidence type="ECO:0000313" key="5">
    <source>
        <dbReference type="Proteomes" id="UP000093336"/>
    </source>
</evidence>